<dbReference type="PANTHER" id="PTHR47245:SF2">
    <property type="entry name" value="PEPTIDYL-PROLYL CIS-TRANS ISOMERASE HP_0175-RELATED"/>
    <property type="match status" value="1"/>
</dbReference>
<evidence type="ECO:0000313" key="9">
    <source>
        <dbReference type="Proteomes" id="UP000573499"/>
    </source>
</evidence>
<organism evidence="8 9">
    <name type="scientific">Rugamonas apoptosis</name>
    <dbReference type="NCBI Taxonomy" id="2758570"/>
    <lineage>
        <taxon>Bacteria</taxon>
        <taxon>Pseudomonadati</taxon>
        <taxon>Pseudomonadota</taxon>
        <taxon>Betaproteobacteria</taxon>
        <taxon>Burkholderiales</taxon>
        <taxon>Oxalobacteraceae</taxon>
        <taxon>Telluria group</taxon>
        <taxon>Rugamonas</taxon>
    </lineage>
</organism>
<dbReference type="GO" id="GO:0003755">
    <property type="term" value="F:peptidyl-prolyl cis-trans isomerase activity"/>
    <property type="evidence" value="ECO:0007669"/>
    <property type="project" value="UniProtKB-KW"/>
</dbReference>
<name>A0A7W2FCS4_9BURK</name>
<feature type="chain" id="PRO_5031306751" description="peptidylprolyl isomerase" evidence="6">
    <location>
        <begin position="34"/>
        <end position="465"/>
    </location>
</feature>
<comment type="similarity">
    <text evidence="2">Belongs to the PpiC/parvulin rotamase family.</text>
</comment>
<dbReference type="EMBL" id="JACEZU010000010">
    <property type="protein sequence ID" value="MBA5689232.1"/>
    <property type="molecule type" value="Genomic_DNA"/>
</dbReference>
<dbReference type="SUPFAM" id="SSF54534">
    <property type="entry name" value="FKBP-like"/>
    <property type="match status" value="1"/>
</dbReference>
<dbReference type="PANTHER" id="PTHR47245">
    <property type="entry name" value="PEPTIDYLPROLYL ISOMERASE"/>
    <property type="match status" value="1"/>
</dbReference>
<proteinExistence type="inferred from homology"/>
<dbReference type="InterPro" id="IPR050245">
    <property type="entry name" value="PrsA_foldase"/>
</dbReference>
<dbReference type="InterPro" id="IPR046357">
    <property type="entry name" value="PPIase_dom_sf"/>
</dbReference>
<feature type="signal peptide" evidence="6">
    <location>
        <begin position="1"/>
        <end position="33"/>
    </location>
</feature>
<dbReference type="EC" id="5.2.1.8" evidence="3"/>
<dbReference type="AlphaFoldDB" id="A0A7W2FCS4"/>
<keyword evidence="5 8" id="KW-0413">Isomerase</keyword>
<dbReference type="PROSITE" id="PS50198">
    <property type="entry name" value="PPIC_PPIASE_2"/>
    <property type="match status" value="1"/>
</dbReference>
<keyword evidence="6" id="KW-0732">Signal</keyword>
<reference evidence="8 9" key="1">
    <citation type="submission" date="2020-07" db="EMBL/GenBank/DDBJ databases">
        <title>Novel species isolated from subtropical streams in China.</title>
        <authorList>
            <person name="Lu H."/>
        </authorList>
    </citation>
    <scope>NUCLEOTIDE SEQUENCE [LARGE SCALE GENOMIC DNA]</scope>
    <source>
        <strain evidence="8 9">LX47W</strain>
    </source>
</reference>
<evidence type="ECO:0000256" key="4">
    <source>
        <dbReference type="ARBA" id="ARBA00023110"/>
    </source>
</evidence>
<comment type="caution">
    <text evidence="8">The sequence shown here is derived from an EMBL/GenBank/DDBJ whole genome shotgun (WGS) entry which is preliminary data.</text>
</comment>
<accession>A0A7W2FCS4</accession>
<dbReference type="Gene3D" id="3.10.50.40">
    <property type="match status" value="1"/>
</dbReference>
<evidence type="ECO:0000256" key="3">
    <source>
        <dbReference type="ARBA" id="ARBA00013194"/>
    </source>
</evidence>
<dbReference type="InterPro" id="IPR000297">
    <property type="entry name" value="PPIase_PpiC"/>
</dbReference>
<comment type="catalytic activity">
    <reaction evidence="1">
        <text>[protein]-peptidylproline (omega=180) = [protein]-peptidylproline (omega=0)</text>
        <dbReference type="Rhea" id="RHEA:16237"/>
        <dbReference type="Rhea" id="RHEA-COMP:10747"/>
        <dbReference type="Rhea" id="RHEA-COMP:10748"/>
        <dbReference type="ChEBI" id="CHEBI:83833"/>
        <dbReference type="ChEBI" id="CHEBI:83834"/>
        <dbReference type="EC" id="5.2.1.8"/>
    </reaction>
</comment>
<dbReference type="Proteomes" id="UP000573499">
    <property type="component" value="Unassembled WGS sequence"/>
</dbReference>
<evidence type="ECO:0000256" key="1">
    <source>
        <dbReference type="ARBA" id="ARBA00000971"/>
    </source>
</evidence>
<gene>
    <name evidence="8" type="ORF">H3H39_19500</name>
</gene>
<evidence type="ECO:0000256" key="5">
    <source>
        <dbReference type="PROSITE-ProRule" id="PRU00278"/>
    </source>
</evidence>
<keyword evidence="4 5" id="KW-0697">Rotamase</keyword>
<evidence type="ECO:0000256" key="6">
    <source>
        <dbReference type="SAM" id="SignalP"/>
    </source>
</evidence>
<protein>
    <recommendedName>
        <fullName evidence="3">peptidylprolyl isomerase</fullName>
        <ecNumber evidence="3">5.2.1.8</ecNumber>
    </recommendedName>
</protein>
<feature type="domain" description="PpiC" evidence="7">
    <location>
        <begin position="309"/>
        <end position="390"/>
    </location>
</feature>
<evidence type="ECO:0000313" key="8">
    <source>
        <dbReference type="EMBL" id="MBA5689232.1"/>
    </source>
</evidence>
<keyword evidence="9" id="KW-1185">Reference proteome</keyword>
<evidence type="ECO:0000259" key="7">
    <source>
        <dbReference type="PROSITE" id="PS50198"/>
    </source>
</evidence>
<dbReference type="Pfam" id="PF00639">
    <property type="entry name" value="Rotamase"/>
    <property type="match status" value="1"/>
</dbReference>
<evidence type="ECO:0000256" key="2">
    <source>
        <dbReference type="ARBA" id="ARBA00007656"/>
    </source>
</evidence>
<sequence length="465" mass="50522">MIRTTGWRRRALTATLTAALSFAPVLVPCSAQAAVAYRLNDPVLAARIDGAPLLAFSVDALWRTARQGDAKASRSAVLEQAVVNRLLAGSARATYGEATLFASQRVAFAHNVMVDDQLVATLRGLYGKELEQAMQRLPGASLAGLVTAQPAITPAMLDVVFGRPGQLRLEYTLDAGQLARAQDVIVLRYQLPQGPAGTITLADVYRRQNVQGRVALFGRQSSHLQQQAMLALAALYVQHWSAQRFGAAAMADLRRVLDEQDTVQALQQLHGIGNDIDAASPVVKQLSAQVSAGEIEQYYRHHREEFRRIEKVKARHIRLLDERTAQTVAGQLSGGADFGALARRYSSAPDSQTGGELGWLQHSGAPDWLAQLAFSQAEGQPSRPIRSPVGPNDKAVWEIVLVDQRVEGYQDPASETVRYVAGNAVAREKAAAQLAALRQRLLGAARIDINRSILDQPLRVLESRS</sequence>